<dbReference type="Pfam" id="PF18029">
    <property type="entry name" value="Glyoxalase_6"/>
    <property type="match status" value="1"/>
</dbReference>
<dbReference type="PANTHER" id="PTHR33993:SF5">
    <property type="entry name" value="GLYOXALASE"/>
    <property type="match status" value="1"/>
</dbReference>
<dbReference type="InterPro" id="IPR041581">
    <property type="entry name" value="Glyoxalase_6"/>
</dbReference>
<dbReference type="InterPro" id="IPR052164">
    <property type="entry name" value="Anthracycline_SecMetBiosynth"/>
</dbReference>
<proteinExistence type="predicted"/>
<dbReference type="SUPFAM" id="SSF54593">
    <property type="entry name" value="Glyoxalase/Bleomycin resistance protein/Dihydroxybiphenyl dioxygenase"/>
    <property type="match status" value="1"/>
</dbReference>
<dbReference type="Proteomes" id="UP001138757">
    <property type="component" value="Unassembled WGS sequence"/>
</dbReference>
<evidence type="ECO:0000313" key="2">
    <source>
        <dbReference type="EMBL" id="MBT2187109.1"/>
    </source>
</evidence>
<dbReference type="PROSITE" id="PS51819">
    <property type="entry name" value="VOC"/>
    <property type="match status" value="1"/>
</dbReference>
<feature type="domain" description="VOC" evidence="1">
    <location>
        <begin position="15"/>
        <end position="129"/>
    </location>
</feature>
<organism evidence="2 3">
    <name type="scientific">Sphingobium nicotianae</name>
    <dbReference type="NCBI Taxonomy" id="2782607"/>
    <lineage>
        <taxon>Bacteria</taxon>
        <taxon>Pseudomonadati</taxon>
        <taxon>Pseudomonadota</taxon>
        <taxon>Alphaproteobacteria</taxon>
        <taxon>Sphingomonadales</taxon>
        <taxon>Sphingomonadaceae</taxon>
        <taxon>Sphingobium</taxon>
    </lineage>
</organism>
<accession>A0A9X1IR70</accession>
<protein>
    <submittedName>
        <fullName evidence="2">VOC family protein</fullName>
    </submittedName>
</protein>
<comment type="caution">
    <text evidence="2">The sequence shown here is derived from an EMBL/GenBank/DDBJ whole genome shotgun (WGS) entry which is preliminary data.</text>
</comment>
<dbReference type="AlphaFoldDB" id="A0A9X1IR70"/>
<gene>
    <name evidence="2" type="ORF">KK488_09145</name>
</gene>
<evidence type="ECO:0000259" key="1">
    <source>
        <dbReference type="PROSITE" id="PS51819"/>
    </source>
</evidence>
<dbReference type="RefSeq" id="WP_214622857.1">
    <property type="nucleotide sequence ID" value="NZ_JAHGAW010000005.1"/>
</dbReference>
<dbReference type="Gene3D" id="3.10.180.10">
    <property type="entry name" value="2,3-Dihydroxybiphenyl 1,2-Dioxygenase, domain 1"/>
    <property type="match status" value="1"/>
</dbReference>
<sequence>MSARSDPSPKGRVIGLGGIFFKSRDPAALAAWYRDVLGIGMEGWDGAMFAPGPDGPPFQLWSPFKDDSDYFAPSSHPFMLNFAVDDLDAFLARLADKGVEPLRRDDGDDNGRFAWILDPDGTKLELWEPKTD</sequence>
<reference evidence="2" key="1">
    <citation type="submission" date="2021-05" db="EMBL/GenBank/DDBJ databases">
        <title>Genome of Sphingobium sp. strain.</title>
        <authorList>
            <person name="Fan R."/>
        </authorList>
    </citation>
    <scope>NUCLEOTIDE SEQUENCE</scope>
    <source>
        <strain evidence="2">H33</strain>
    </source>
</reference>
<dbReference type="EMBL" id="JAHGAW010000005">
    <property type="protein sequence ID" value="MBT2187109.1"/>
    <property type="molecule type" value="Genomic_DNA"/>
</dbReference>
<evidence type="ECO:0000313" key="3">
    <source>
        <dbReference type="Proteomes" id="UP001138757"/>
    </source>
</evidence>
<dbReference type="InterPro" id="IPR029068">
    <property type="entry name" value="Glyas_Bleomycin-R_OHBP_Dase"/>
</dbReference>
<keyword evidence="3" id="KW-1185">Reference proteome</keyword>
<dbReference type="PANTHER" id="PTHR33993">
    <property type="entry name" value="GLYOXALASE-RELATED"/>
    <property type="match status" value="1"/>
</dbReference>
<name>A0A9X1IR70_9SPHN</name>
<dbReference type="CDD" id="cd06587">
    <property type="entry name" value="VOC"/>
    <property type="match status" value="1"/>
</dbReference>
<dbReference type="InterPro" id="IPR037523">
    <property type="entry name" value="VOC_core"/>
</dbReference>